<proteinExistence type="predicted"/>
<dbReference type="Proteomes" id="UP000732380">
    <property type="component" value="Unassembled WGS sequence"/>
</dbReference>
<comment type="caution">
    <text evidence="2">The sequence shown here is derived from an EMBL/GenBank/DDBJ whole genome shotgun (WGS) entry which is preliminary data.</text>
</comment>
<sequence length="243" mass="28610">MPWVDIDFILEAQQIWADKYARGRCYRHYEHDGWAIQGLYEWNVFAHDRYMQHVRQHEAKTWKFDARACFEADYERALQFPPAIENMYKNNLWGSAEVHPDVRMPIDLITGPWDEQKKRLLFWLIRAGALMDQEETKTCCKVRLAGLDAAVISSEKPDPLVIKCLMPTLLYKAALPPKAAHNRLVKLCRRIRQRGDTQNMRKFLGCFIREMHMNQETALHRHPYDSSVAPVDLQGNNQTKREK</sequence>
<dbReference type="EMBL" id="SRQM01000622">
    <property type="protein sequence ID" value="KAG6107695.1"/>
    <property type="molecule type" value="Genomic_DNA"/>
</dbReference>
<gene>
    <name evidence="2" type="ORF">E4U13_006848</name>
</gene>
<evidence type="ECO:0000313" key="2">
    <source>
        <dbReference type="EMBL" id="KAG6107695.1"/>
    </source>
</evidence>
<name>A0A9P7PVF4_9HYPO</name>
<feature type="compositionally biased region" description="Polar residues" evidence="1">
    <location>
        <begin position="234"/>
        <end position="243"/>
    </location>
</feature>
<protein>
    <submittedName>
        <fullName evidence="2">Uncharacterized protein</fullName>
    </submittedName>
</protein>
<evidence type="ECO:0000256" key="1">
    <source>
        <dbReference type="SAM" id="MobiDB-lite"/>
    </source>
</evidence>
<keyword evidence="3" id="KW-1185">Reference proteome</keyword>
<organism evidence="2 3">
    <name type="scientific">Claviceps humidiphila</name>
    <dbReference type="NCBI Taxonomy" id="1294629"/>
    <lineage>
        <taxon>Eukaryota</taxon>
        <taxon>Fungi</taxon>
        <taxon>Dikarya</taxon>
        <taxon>Ascomycota</taxon>
        <taxon>Pezizomycotina</taxon>
        <taxon>Sordariomycetes</taxon>
        <taxon>Hypocreomycetidae</taxon>
        <taxon>Hypocreales</taxon>
        <taxon>Clavicipitaceae</taxon>
        <taxon>Claviceps</taxon>
    </lineage>
</organism>
<feature type="region of interest" description="Disordered" evidence="1">
    <location>
        <begin position="220"/>
        <end position="243"/>
    </location>
</feature>
<accession>A0A9P7PVF4</accession>
<reference evidence="2 3" key="1">
    <citation type="journal article" date="2020" name="bioRxiv">
        <title>Whole genome comparisons of ergot fungi reveals the divergence and evolution of species within the genus Claviceps are the result of varying mechanisms driving genome evolution and host range expansion.</title>
        <authorList>
            <person name="Wyka S.A."/>
            <person name="Mondo S.J."/>
            <person name="Liu M."/>
            <person name="Dettman J."/>
            <person name="Nalam V."/>
            <person name="Broders K.D."/>
        </authorList>
    </citation>
    <scope>NUCLEOTIDE SEQUENCE [LARGE SCALE GENOMIC DNA]</scope>
    <source>
        <strain evidence="2 3">LM576</strain>
    </source>
</reference>
<evidence type="ECO:0000313" key="3">
    <source>
        <dbReference type="Proteomes" id="UP000732380"/>
    </source>
</evidence>
<dbReference type="AlphaFoldDB" id="A0A9P7PVF4"/>